<proteinExistence type="predicted"/>
<dbReference type="FunFam" id="1.10.600.10:FF:000007">
    <property type="entry name" value="Isoprene synthase, chloroplastic"/>
    <property type="match status" value="1"/>
</dbReference>
<dbReference type="Pfam" id="PF01397">
    <property type="entry name" value="Terpene_synth"/>
    <property type="match status" value="1"/>
</dbReference>
<dbReference type="GO" id="GO:0000287">
    <property type="term" value="F:magnesium ion binding"/>
    <property type="evidence" value="ECO:0007669"/>
    <property type="project" value="InterPro"/>
</dbReference>
<dbReference type="InterPro" id="IPR050148">
    <property type="entry name" value="Terpene_synthase-like"/>
</dbReference>
<dbReference type="InterPro" id="IPR044814">
    <property type="entry name" value="Terpene_cyclase_plant_C1"/>
</dbReference>
<evidence type="ECO:0000313" key="8">
    <source>
        <dbReference type="Proteomes" id="UP001459277"/>
    </source>
</evidence>
<dbReference type="Proteomes" id="UP001459277">
    <property type="component" value="Unassembled WGS sequence"/>
</dbReference>
<feature type="domain" description="Terpene synthase metal-binding" evidence="6">
    <location>
        <begin position="228"/>
        <end position="467"/>
    </location>
</feature>
<evidence type="ECO:0000256" key="2">
    <source>
        <dbReference type="ARBA" id="ARBA00022723"/>
    </source>
</evidence>
<dbReference type="SFLD" id="SFLDS00005">
    <property type="entry name" value="Isoprenoid_Synthase_Type_I"/>
    <property type="match status" value="1"/>
</dbReference>
<comment type="cofactor">
    <cofactor evidence="1">
        <name>Mg(2+)</name>
        <dbReference type="ChEBI" id="CHEBI:18420"/>
    </cofactor>
</comment>
<dbReference type="GO" id="GO:0016102">
    <property type="term" value="P:diterpenoid biosynthetic process"/>
    <property type="evidence" value="ECO:0007669"/>
    <property type="project" value="InterPro"/>
</dbReference>
<dbReference type="InterPro" id="IPR001906">
    <property type="entry name" value="Terpene_synth_N"/>
</dbReference>
<dbReference type="InterPro" id="IPR034741">
    <property type="entry name" value="Terpene_cyclase-like_1_C"/>
</dbReference>
<dbReference type="InterPro" id="IPR008930">
    <property type="entry name" value="Terpenoid_cyclase/PrenylTrfase"/>
</dbReference>
<evidence type="ECO:0008006" key="9">
    <source>
        <dbReference type="Google" id="ProtNLM"/>
    </source>
</evidence>
<dbReference type="AlphaFoldDB" id="A0AAW2CWZ6"/>
<dbReference type="Gene3D" id="1.50.10.130">
    <property type="entry name" value="Terpene synthase, N-terminal domain"/>
    <property type="match status" value="1"/>
</dbReference>
<organism evidence="7 8">
    <name type="scientific">Lithocarpus litseifolius</name>
    <dbReference type="NCBI Taxonomy" id="425828"/>
    <lineage>
        <taxon>Eukaryota</taxon>
        <taxon>Viridiplantae</taxon>
        <taxon>Streptophyta</taxon>
        <taxon>Embryophyta</taxon>
        <taxon>Tracheophyta</taxon>
        <taxon>Spermatophyta</taxon>
        <taxon>Magnoliopsida</taxon>
        <taxon>eudicotyledons</taxon>
        <taxon>Gunneridae</taxon>
        <taxon>Pentapetalae</taxon>
        <taxon>rosids</taxon>
        <taxon>fabids</taxon>
        <taxon>Fagales</taxon>
        <taxon>Fagaceae</taxon>
        <taxon>Lithocarpus</taxon>
    </lineage>
</organism>
<dbReference type="SUPFAM" id="SSF48239">
    <property type="entry name" value="Terpenoid cyclases/Protein prenyltransferases"/>
    <property type="match status" value="1"/>
</dbReference>
<gene>
    <name evidence="7" type="ORF">SO802_014732</name>
</gene>
<dbReference type="FunFam" id="1.50.10.130:FF:000001">
    <property type="entry name" value="Isoprene synthase, chloroplastic"/>
    <property type="match status" value="1"/>
</dbReference>
<feature type="domain" description="Terpene synthase N-terminal" evidence="5">
    <location>
        <begin position="28"/>
        <end position="203"/>
    </location>
</feature>
<evidence type="ECO:0000259" key="5">
    <source>
        <dbReference type="Pfam" id="PF01397"/>
    </source>
</evidence>
<dbReference type="Pfam" id="PF03936">
    <property type="entry name" value="Terpene_synth_C"/>
    <property type="match status" value="1"/>
</dbReference>
<dbReference type="PANTHER" id="PTHR31225">
    <property type="entry name" value="OS04G0344100 PROTEIN-RELATED"/>
    <property type="match status" value="1"/>
</dbReference>
<protein>
    <recommendedName>
        <fullName evidence="9">Sesquiterpene synthase</fullName>
    </recommendedName>
</protein>
<keyword evidence="4" id="KW-0456">Lyase</keyword>
<dbReference type="Gene3D" id="1.10.600.10">
    <property type="entry name" value="Farnesyl Diphosphate Synthase"/>
    <property type="match status" value="1"/>
</dbReference>
<reference evidence="7 8" key="1">
    <citation type="submission" date="2024-01" db="EMBL/GenBank/DDBJ databases">
        <title>A telomere-to-telomere, gap-free genome of sweet tea (Lithocarpus litseifolius).</title>
        <authorList>
            <person name="Zhou J."/>
        </authorList>
    </citation>
    <scope>NUCLEOTIDE SEQUENCE [LARGE SCALE GENOMIC DNA]</scope>
    <source>
        <strain evidence="7">Zhou-2022a</strain>
        <tissue evidence="7">Leaf</tissue>
    </source>
</reference>
<dbReference type="InterPro" id="IPR005630">
    <property type="entry name" value="Terpene_synthase_metal-bd"/>
</dbReference>
<dbReference type="SUPFAM" id="SSF48576">
    <property type="entry name" value="Terpenoid synthases"/>
    <property type="match status" value="1"/>
</dbReference>
<dbReference type="SFLD" id="SFLDG01019">
    <property type="entry name" value="Terpene_Cyclase_Like_1_C_Termi"/>
    <property type="match status" value="1"/>
</dbReference>
<evidence type="ECO:0000313" key="7">
    <source>
        <dbReference type="EMBL" id="KAL0000951.1"/>
    </source>
</evidence>
<comment type="caution">
    <text evidence="7">The sequence shown here is derived from an EMBL/GenBank/DDBJ whole genome shotgun (WGS) entry which is preliminary data.</text>
</comment>
<keyword evidence="8" id="KW-1185">Reference proteome</keyword>
<sequence>MSIPISGAPSQIAKSEVIRRTANFHPSIWGDRFINNTSRDKDIHSHKVREVEELKEEVRREVFASAGHLSQQLGLIDAIQRLGIAYNFETEIEKALEHIYATYDDNNDVDEDLYTVSLRFRLLRQQGFKVSCDVFNKFKDEDGQFKESLMSNIEGMLAFYEATHLRVHGEDILDEALEFTTTNLKSTASPINNPLAAQITRALKQPLHKGIPPSLHKEEVGYITRWWKDLDFVTKLPFVRDRVVECYFWAMSVYFEPQYSLARKILTKVVAMTSVIDDIYDAYGTLDELEPFTKAIERWDISSIDQLPDYMQICYRALLDVFEAADEELAKQGRSYRVSYAKDAMKLLVRAYFDEAKWFFQNYIPTMEEYMNLALRTSTYPMLTTVSFLGMGDIVTKEAFDWIFSTPKIITASSLIGRLMDDIRTHKFEQERGHVASAIECYMKQHGVSEQVVHDKLHEQVVDAWKDINEECLRPTAFPMPLLMRVLNLTRVVDVIYKEGDDYTHVGKEMKDNVALVLIDPVPI</sequence>
<evidence type="ECO:0000256" key="1">
    <source>
        <dbReference type="ARBA" id="ARBA00001946"/>
    </source>
</evidence>
<evidence type="ECO:0000259" key="6">
    <source>
        <dbReference type="Pfam" id="PF03936"/>
    </source>
</evidence>
<keyword evidence="3" id="KW-0460">Magnesium</keyword>
<dbReference type="EMBL" id="JAZDWU010000005">
    <property type="protein sequence ID" value="KAL0000951.1"/>
    <property type="molecule type" value="Genomic_DNA"/>
</dbReference>
<accession>A0AAW2CWZ6</accession>
<dbReference type="InterPro" id="IPR036965">
    <property type="entry name" value="Terpene_synth_N_sf"/>
</dbReference>
<name>A0AAW2CWZ6_9ROSI</name>
<dbReference type="InterPro" id="IPR008949">
    <property type="entry name" value="Isoprenoid_synthase_dom_sf"/>
</dbReference>
<evidence type="ECO:0000256" key="4">
    <source>
        <dbReference type="ARBA" id="ARBA00023239"/>
    </source>
</evidence>
<dbReference type="CDD" id="cd00684">
    <property type="entry name" value="Terpene_cyclase_plant_C1"/>
    <property type="match status" value="1"/>
</dbReference>
<dbReference type="GO" id="GO:0010333">
    <property type="term" value="F:terpene synthase activity"/>
    <property type="evidence" value="ECO:0007669"/>
    <property type="project" value="InterPro"/>
</dbReference>
<evidence type="ECO:0000256" key="3">
    <source>
        <dbReference type="ARBA" id="ARBA00022842"/>
    </source>
</evidence>
<keyword evidence="2" id="KW-0479">Metal-binding</keyword>
<dbReference type="PANTHER" id="PTHR31225:SF251">
    <property type="entry name" value="(-)-GERMACRENE D SYNTHASE-LIKE ISOFORM X2"/>
    <property type="match status" value="1"/>
</dbReference>